<dbReference type="GO" id="GO:0005783">
    <property type="term" value="C:endoplasmic reticulum"/>
    <property type="evidence" value="ECO:0007669"/>
    <property type="project" value="TreeGrafter"/>
</dbReference>
<dbReference type="EC" id="2.3.1.225" evidence="8"/>
<keyword evidence="12" id="KW-1185">Reference proteome</keyword>
<dbReference type="AlphaFoldDB" id="A0AAD8LRD5"/>
<evidence type="ECO:0000256" key="7">
    <source>
        <dbReference type="ARBA" id="ARBA00038298"/>
    </source>
</evidence>
<evidence type="ECO:0000256" key="4">
    <source>
        <dbReference type="ARBA" id="ARBA00022989"/>
    </source>
</evidence>
<feature type="domain" description="Palmitoyltransferase DHHC" evidence="9">
    <location>
        <begin position="120"/>
        <end position="250"/>
    </location>
</feature>
<keyword evidence="6 8" id="KW-0012">Acyltransferase</keyword>
<comment type="catalytic activity">
    <reaction evidence="8">
        <text>L-cysteinyl-[protein] + hexadecanoyl-CoA = S-hexadecanoyl-L-cysteinyl-[protein] + CoA</text>
        <dbReference type="Rhea" id="RHEA:36683"/>
        <dbReference type="Rhea" id="RHEA-COMP:10131"/>
        <dbReference type="Rhea" id="RHEA-COMP:11032"/>
        <dbReference type="ChEBI" id="CHEBI:29950"/>
        <dbReference type="ChEBI" id="CHEBI:57287"/>
        <dbReference type="ChEBI" id="CHEBI:57379"/>
        <dbReference type="ChEBI" id="CHEBI:74151"/>
        <dbReference type="EC" id="2.3.1.225"/>
    </reaction>
</comment>
<evidence type="ECO:0000259" key="9">
    <source>
        <dbReference type="Pfam" id="PF01529"/>
    </source>
</evidence>
<keyword evidence="4 8" id="KW-1133">Transmembrane helix</keyword>
<reference evidence="11" key="1">
    <citation type="submission" date="2023-08" db="EMBL/GenBank/DDBJ databases">
        <title>Draft sequence of the Babesia gibsoni genome.</title>
        <authorList>
            <person name="Yamagishi J.Y."/>
            <person name="Xuan X.X."/>
        </authorList>
    </citation>
    <scope>NUCLEOTIDE SEQUENCE</scope>
    <source>
        <strain evidence="11">Azabu</strain>
    </source>
</reference>
<dbReference type="EMBL" id="JAVEPI010000004">
    <property type="protein sequence ID" value="KAK1442180.1"/>
    <property type="molecule type" value="Genomic_DNA"/>
</dbReference>
<sequence length="279" mass="32524">MELELTEDDLHSYQQLASEPGQYEDQRFLKSGLGPNPLSLVASVLLVVLQYALIIYLVRQDSYLRYYFYFTFIHGISLVLMYLLNKSNPGVVKRNTDLQAYLSDAAPATVAVLENHRFIQRWCVDCRIYKPPRVKHCYECGSCIARFDHHCQWLSNCIGHNNYKLFITFVAHFVSSMLFTVLYIAYFIRKIGFFKGLYYRLDLWLSFAVYEKMTFLILVFFVISAAIGAYSILVHLYFIAKNMTYYEYVSNPYGGTNPFDRGALENLLFFFRLPLTLDG</sequence>
<dbReference type="GO" id="GO:0006612">
    <property type="term" value="P:protein targeting to membrane"/>
    <property type="evidence" value="ECO:0007669"/>
    <property type="project" value="TreeGrafter"/>
</dbReference>
<comment type="similarity">
    <text evidence="7">Belongs to the DHHC palmitoyltransferase family. PFA5 subfamily.</text>
</comment>
<dbReference type="GO" id="GO:0019706">
    <property type="term" value="F:protein-cysteine S-palmitoyltransferase activity"/>
    <property type="evidence" value="ECO:0007669"/>
    <property type="project" value="UniProtKB-EC"/>
</dbReference>
<dbReference type="Pfam" id="PF23510">
    <property type="entry name" value="Microp_apicomplexa_6"/>
    <property type="match status" value="1"/>
</dbReference>
<dbReference type="InterPro" id="IPR056321">
    <property type="entry name" value="Microp_dom_apicomplexa"/>
</dbReference>
<dbReference type="InterPro" id="IPR039859">
    <property type="entry name" value="PFA4/ZDH16/20/ERF2-like"/>
</dbReference>
<name>A0AAD8LRD5_BABGI</name>
<evidence type="ECO:0000256" key="6">
    <source>
        <dbReference type="ARBA" id="ARBA00023315"/>
    </source>
</evidence>
<evidence type="ECO:0000256" key="8">
    <source>
        <dbReference type="RuleBase" id="RU079119"/>
    </source>
</evidence>
<feature type="transmembrane region" description="Helical" evidence="8">
    <location>
        <begin position="37"/>
        <end position="58"/>
    </location>
</feature>
<proteinExistence type="inferred from homology"/>
<keyword evidence="5 8" id="KW-0472">Membrane</keyword>
<dbReference type="InterPro" id="IPR001594">
    <property type="entry name" value="Palmitoyltrfase_DHHC"/>
</dbReference>
<dbReference type="Pfam" id="PF01529">
    <property type="entry name" value="DHHC"/>
    <property type="match status" value="1"/>
</dbReference>
<evidence type="ECO:0000256" key="3">
    <source>
        <dbReference type="ARBA" id="ARBA00022692"/>
    </source>
</evidence>
<keyword evidence="2 8" id="KW-0808">Transferase</keyword>
<dbReference type="Proteomes" id="UP001230268">
    <property type="component" value="Unassembled WGS sequence"/>
</dbReference>
<evidence type="ECO:0000256" key="5">
    <source>
        <dbReference type="ARBA" id="ARBA00023136"/>
    </source>
</evidence>
<feature type="domain" description="Microprotein" evidence="10">
    <location>
        <begin position="6"/>
        <end position="63"/>
    </location>
</feature>
<evidence type="ECO:0000256" key="2">
    <source>
        <dbReference type="ARBA" id="ARBA00022679"/>
    </source>
</evidence>
<comment type="domain">
    <text evidence="8">The DHHC domain is required for palmitoyltransferase activity.</text>
</comment>
<evidence type="ECO:0000256" key="1">
    <source>
        <dbReference type="ARBA" id="ARBA00004141"/>
    </source>
</evidence>
<evidence type="ECO:0000259" key="10">
    <source>
        <dbReference type="Pfam" id="PF23510"/>
    </source>
</evidence>
<gene>
    <name evidence="11" type="ORF">BgAZ_402100</name>
</gene>
<feature type="transmembrane region" description="Helical" evidence="8">
    <location>
        <begin position="165"/>
        <end position="188"/>
    </location>
</feature>
<evidence type="ECO:0000313" key="11">
    <source>
        <dbReference type="EMBL" id="KAK1442180.1"/>
    </source>
</evidence>
<evidence type="ECO:0000313" key="12">
    <source>
        <dbReference type="Proteomes" id="UP001230268"/>
    </source>
</evidence>
<keyword evidence="3 8" id="KW-0812">Transmembrane</keyword>
<feature type="transmembrane region" description="Helical" evidence="8">
    <location>
        <begin position="213"/>
        <end position="238"/>
    </location>
</feature>
<organism evidence="11 12">
    <name type="scientific">Babesia gibsoni</name>
    <dbReference type="NCBI Taxonomy" id="33632"/>
    <lineage>
        <taxon>Eukaryota</taxon>
        <taxon>Sar</taxon>
        <taxon>Alveolata</taxon>
        <taxon>Apicomplexa</taxon>
        <taxon>Aconoidasida</taxon>
        <taxon>Piroplasmida</taxon>
        <taxon>Babesiidae</taxon>
        <taxon>Babesia</taxon>
    </lineage>
</organism>
<comment type="caution">
    <text evidence="11">The sequence shown here is derived from an EMBL/GenBank/DDBJ whole genome shotgun (WGS) entry which is preliminary data.</text>
</comment>
<dbReference type="PROSITE" id="PS50216">
    <property type="entry name" value="DHHC"/>
    <property type="match status" value="1"/>
</dbReference>
<protein>
    <recommendedName>
        <fullName evidence="8">Palmitoyltransferase</fullName>
        <ecNumber evidence="8">2.3.1.225</ecNumber>
    </recommendedName>
</protein>
<accession>A0AAD8LRD5</accession>
<dbReference type="PANTHER" id="PTHR22883">
    <property type="entry name" value="ZINC FINGER DHHC DOMAIN CONTAINING PROTEIN"/>
    <property type="match status" value="1"/>
</dbReference>
<comment type="subcellular location">
    <subcellularLocation>
        <location evidence="1">Membrane</location>
        <topology evidence="1">Multi-pass membrane protein</topology>
    </subcellularLocation>
</comment>
<dbReference type="PANTHER" id="PTHR22883:SF23">
    <property type="entry name" value="PALMITOYLTRANSFERASE ZDHHC6"/>
    <property type="match status" value="1"/>
</dbReference>
<dbReference type="GO" id="GO:0016020">
    <property type="term" value="C:membrane"/>
    <property type="evidence" value="ECO:0007669"/>
    <property type="project" value="UniProtKB-SubCell"/>
</dbReference>
<dbReference type="GO" id="GO:0005794">
    <property type="term" value="C:Golgi apparatus"/>
    <property type="evidence" value="ECO:0007669"/>
    <property type="project" value="TreeGrafter"/>
</dbReference>
<feature type="transmembrane region" description="Helical" evidence="8">
    <location>
        <begin position="64"/>
        <end position="84"/>
    </location>
</feature>